<dbReference type="InterPro" id="IPR003265">
    <property type="entry name" value="HhH-GPD_domain"/>
</dbReference>
<accession>A0ABW2V7M3</accession>
<proteinExistence type="predicted"/>
<dbReference type="InterPro" id="IPR023170">
    <property type="entry name" value="HhH_base_excis_C"/>
</dbReference>
<dbReference type="PANTHER" id="PTHR43003">
    <property type="entry name" value="DNA-3-METHYLADENINE GLYCOSYLASE"/>
    <property type="match status" value="1"/>
</dbReference>
<comment type="caution">
    <text evidence="7">The sequence shown here is derived from an EMBL/GenBank/DDBJ whole genome shotgun (WGS) entry which is preliminary data.</text>
</comment>
<dbReference type="EC" id="3.2.2.21" evidence="2"/>
<keyword evidence="4" id="KW-0234">DNA repair</keyword>
<gene>
    <name evidence="7" type="ORF">ACFQWB_14215</name>
</gene>
<evidence type="ECO:0000256" key="4">
    <source>
        <dbReference type="ARBA" id="ARBA00023204"/>
    </source>
</evidence>
<protein>
    <recommendedName>
        <fullName evidence="2">DNA-3-methyladenine glycosylase II</fullName>
        <ecNumber evidence="2">3.2.2.21</ecNumber>
    </recommendedName>
</protein>
<evidence type="ECO:0000256" key="3">
    <source>
        <dbReference type="ARBA" id="ARBA00022763"/>
    </source>
</evidence>
<evidence type="ECO:0000313" key="8">
    <source>
        <dbReference type="Proteomes" id="UP001596528"/>
    </source>
</evidence>
<evidence type="ECO:0000259" key="5">
    <source>
        <dbReference type="SMART" id="SM00478"/>
    </source>
</evidence>
<dbReference type="SMART" id="SM01009">
    <property type="entry name" value="AlkA_N"/>
    <property type="match status" value="1"/>
</dbReference>
<name>A0ABW2V7M3_9BACL</name>
<dbReference type="PANTHER" id="PTHR43003:SF12">
    <property type="entry name" value="DNA-3-METHYLADENINE GLYCOSYLASE"/>
    <property type="match status" value="1"/>
</dbReference>
<dbReference type="InterPro" id="IPR011257">
    <property type="entry name" value="DNA_glycosylase"/>
</dbReference>
<reference evidence="8" key="1">
    <citation type="journal article" date="2019" name="Int. J. Syst. Evol. Microbiol.">
        <title>The Global Catalogue of Microorganisms (GCM) 10K type strain sequencing project: providing services to taxonomists for standard genome sequencing and annotation.</title>
        <authorList>
            <consortium name="The Broad Institute Genomics Platform"/>
            <consortium name="The Broad Institute Genome Sequencing Center for Infectious Disease"/>
            <person name="Wu L."/>
            <person name="Ma J."/>
        </authorList>
    </citation>
    <scope>NUCLEOTIDE SEQUENCE [LARGE SCALE GENOMIC DNA]</scope>
    <source>
        <strain evidence="8">JCM 18657</strain>
    </source>
</reference>
<feature type="domain" description="DNA-3-methyladenine glycosylase AlkA N-terminal" evidence="6">
    <location>
        <begin position="5"/>
        <end position="123"/>
    </location>
</feature>
<dbReference type="Proteomes" id="UP001596528">
    <property type="component" value="Unassembled WGS sequence"/>
</dbReference>
<keyword evidence="3" id="KW-0227">DNA damage</keyword>
<dbReference type="RefSeq" id="WP_138790594.1">
    <property type="nucleotide sequence ID" value="NZ_JBHTGQ010000035.1"/>
</dbReference>
<sequence length="298" mass="33523">MNDSAFELPLPSLFSFRECLAYMARSPLECLYEADGESVTRLVRAGSGTALVRLTCPGERAMRVQVLGGSVSQQERELLIRYIRDWFDLDRDLEPFMAIARTDSLAGPLVRERAGLRIVGIPDLFEALCWAIVGQQVNLAFAYKLKRRLTEAYGESAEREGTVYRLFPQPERLAGASVEELYGLQLTRNKAIAVLTVAERMAGGQLSRERLLALPDSQAVDRELTAIRGVGPWTSQYVRMRCLGDPTSLPIGDAGLQNAAKILLGLDRKPTEPELRDLFAPWRGWESYLTFYLWRTLY</sequence>
<evidence type="ECO:0000256" key="2">
    <source>
        <dbReference type="ARBA" id="ARBA00012000"/>
    </source>
</evidence>
<dbReference type="Pfam" id="PF00730">
    <property type="entry name" value="HhH-GPD"/>
    <property type="match status" value="1"/>
</dbReference>
<dbReference type="SUPFAM" id="SSF48150">
    <property type="entry name" value="DNA-glycosylase"/>
    <property type="match status" value="1"/>
</dbReference>
<comment type="catalytic activity">
    <reaction evidence="1">
        <text>Hydrolysis of alkylated DNA, releasing 3-methyladenine, 3-methylguanine, 7-methylguanine and 7-methyladenine.</text>
        <dbReference type="EC" id="3.2.2.21"/>
    </reaction>
</comment>
<organism evidence="7 8">
    <name type="scientific">Paenibacillus thermoaerophilus</name>
    <dbReference type="NCBI Taxonomy" id="1215385"/>
    <lineage>
        <taxon>Bacteria</taxon>
        <taxon>Bacillati</taxon>
        <taxon>Bacillota</taxon>
        <taxon>Bacilli</taxon>
        <taxon>Bacillales</taxon>
        <taxon>Paenibacillaceae</taxon>
        <taxon>Paenibacillus</taxon>
    </lineage>
</organism>
<dbReference type="CDD" id="cd00056">
    <property type="entry name" value="ENDO3c"/>
    <property type="match status" value="1"/>
</dbReference>
<evidence type="ECO:0000313" key="7">
    <source>
        <dbReference type="EMBL" id="MFC7751075.1"/>
    </source>
</evidence>
<evidence type="ECO:0000256" key="1">
    <source>
        <dbReference type="ARBA" id="ARBA00000086"/>
    </source>
</evidence>
<dbReference type="Gene3D" id="3.30.310.20">
    <property type="entry name" value="DNA-3-methyladenine glycosylase AlkA, N-terminal domain"/>
    <property type="match status" value="1"/>
</dbReference>
<evidence type="ECO:0000259" key="6">
    <source>
        <dbReference type="SMART" id="SM01009"/>
    </source>
</evidence>
<dbReference type="SMART" id="SM00478">
    <property type="entry name" value="ENDO3c"/>
    <property type="match status" value="1"/>
</dbReference>
<feature type="domain" description="HhH-GPD" evidence="5">
    <location>
        <begin position="133"/>
        <end position="298"/>
    </location>
</feature>
<dbReference type="InterPro" id="IPR010316">
    <property type="entry name" value="AlkA_N"/>
</dbReference>
<dbReference type="EMBL" id="JBHTGQ010000035">
    <property type="protein sequence ID" value="MFC7751075.1"/>
    <property type="molecule type" value="Genomic_DNA"/>
</dbReference>
<dbReference type="Pfam" id="PF06029">
    <property type="entry name" value="AlkA_N"/>
    <property type="match status" value="1"/>
</dbReference>
<keyword evidence="8" id="KW-1185">Reference proteome</keyword>
<dbReference type="InterPro" id="IPR037046">
    <property type="entry name" value="AlkA_N_sf"/>
</dbReference>
<dbReference type="InterPro" id="IPR051912">
    <property type="entry name" value="Alkylbase_DNA_Glycosylase/TA"/>
</dbReference>
<dbReference type="Gene3D" id="1.10.340.30">
    <property type="entry name" value="Hypothetical protein, domain 2"/>
    <property type="match status" value="1"/>
</dbReference>
<dbReference type="Gene3D" id="1.10.1670.10">
    <property type="entry name" value="Helix-hairpin-Helix base-excision DNA repair enzymes (C-terminal)"/>
    <property type="match status" value="1"/>
</dbReference>